<feature type="compositionally biased region" description="Low complexity" evidence="1">
    <location>
        <begin position="103"/>
        <end position="123"/>
    </location>
</feature>
<dbReference type="Pfam" id="PF25545">
    <property type="entry name" value="DUF7924"/>
    <property type="match status" value="1"/>
</dbReference>
<reference evidence="3 4" key="1">
    <citation type="submission" date="2023-08" db="EMBL/GenBank/DDBJ databases">
        <title>Black Yeasts Isolated from many extreme environments.</title>
        <authorList>
            <person name="Coleine C."/>
            <person name="Stajich J.E."/>
            <person name="Selbmann L."/>
        </authorList>
    </citation>
    <scope>NUCLEOTIDE SEQUENCE [LARGE SCALE GENOMIC DNA]</scope>
    <source>
        <strain evidence="3 4">CCFEE 536</strain>
    </source>
</reference>
<dbReference type="EMBL" id="JAVRRA010000046">
    <property type="protein sequence ID" value="KAK5295343.1"/>
    <property type="molecule type" value="Genomic_DNA"/>
</dbReference>
<proteinExistence type="predicted"/>
<organism evidence="3 4">
    <name type="scientific">Cryomyces antarcticus</name>
    <dbReference type="NCBI Taxonomy" id="329879"/>
    <lineage>
        <taxon>Eukaryota</taxon>
        <taxon>Fungi</taxon>
        <taxon>Dikarya</taxon>
        <taxon>Ascomycota</taxon>
        <taxon>Pezizomycotina</taxon>
        <taxon>Dothideomycetes</taxon>
        <taxon>Dothideomycetes incertae sedis</taxon>
        <taxon>Cryomyces</taxon>
    </lineage>
</organism>
<feature type="non-terminal residue" evidence="3">
    <location>
        <position position="1"/>
    </location>
</feature>
<evidence type="ECO:0000313" key="4">
    <source>
        <dbReference type="Proteomes" id="UP001357485"/>
    </source>
</evidence>
<sequence>LSPVPLAAPQAAPRNLKRKLSLDTGSSRKRGRPTLASSDVEDTFVEEVPSAVGGAKVDPVEHWTRNLFEWPKEYFEPESNKASNQARNKANNMDHLLARKKSPSTLSSKKTDTTSDASSVTTSKTDRSARYRSRDYEVELEKKSNSFMDESDRGITDASESICRKLLEEPQTVPRDSLFDDDIFVQTCKMIRDRNEAKVVQDIARLIVPSAEGLAVRAKHLGILIESVNESWSNCISVTQPRPQPDYAVGFKKTAFTAEQLKILAPYVGGNKHDSHFMATSNMYFPFLTCEVKRGNKTLDVAERQNAHSMTVAVRGVVELFKRVKREQEVDREILAFSVVHDHESVKIFGHYAVIGEEPAFYRKLVCQRYFTEPSGRDKWTAYKFTRNVYDNWMPSHINKVRSAVDELLKYDVPQPSDEANRIGELRPSAEPAPLVEERRNGQDSSTSLGVKAVDQLVPPPPGEFRTPDEPKNHQHLLARNADSASEHDSRHDLGDARPITPDTSPSEGSPARGPSKRRSSTLKKEENKRPRPSLNGVFDGQVDQGNGSLALPS</sequence>
<dbReference type="PANTHER" id="PTHR42470">
    <property type="entry name" value="VAST DOMAIN-CONTAINING PROTEIN"/>
    <property type="match status" value="1"/>
</dbReference>
<protein>
    <recommendedName>
        <fullName evidence="2">DUF7924 domain-containing protein</fullName>
    </recommendedName>
</protein>
<gene>
    <name evidence="3" type="ORF">LTR16_001063</name>
</gene>
<dbReference type="PANTHER" id="PTHR42470:SF2">
    <property type="match status" value="1"/>
</dbReference>
<comment type="caution">
    <text evidence="3">The sequence shown here is derived from an EMBL/GenBank/DDBJ whole genome shotgun (WGS) entry which is preliminary data.</text>
</comment>
<feature type="compositionally biased region" description="Basic and acidic residues" evidence="1">
    <location>
        <begin position="124"/>
        <end position="135"/>
    </location>
</feature>
<evidence type="ECO:0000256" key="1">
    <source>
        <dbReference type="SAM" id="MobiDB-lite"/>
    </source>
</evidence>
<keyword evidence="4" id="KW-1185">Reference proteome</keyword>
<feature type="region of interest" description="Disordered" evidence="1">
    <location>
        <begin position="99"/>
        <end position="135"/>
    </location>
</feature>
<evidence type="ECO:0000259" key="2">
    <source>
        <dbReference type="Pfam" id="PF25545"/>
    </source>
</evidence>
<feature type="region of interest" description="Disordered" evidence="1">
    <location>
        <begin position="416"/>
        <end position="554"/>
    </location>
</feature>
<evidence type="ECO:0000313" key="3">
    <source>
        <dbReference type="EMBL" id="KAK5295343.1"/>
    </source>
</evidence>
<name>A0ABR0M8E8_9PEZI</name>
<feature type="domain" description="DUF7924" evidence="2">
    <location>
        <begin position="184"/>
        <end position="405"/>
    </location>
</feature>
<dbReference type="Proteomes" id="UP001357485">
    <property type="component" value="Unassembled WGS sequence"/>
</dbReference>
<feature type="compositionally biased region" description="Basic and acidic residues" evidence="1">
    <location>
        <begin position="485"/>
        <end position="496"/>
    </location>
</feature>
<dbReference type="InterPro" id="IPR057684">
    <property type="entry name" value="DUF7924"/>
</dbReference>
<accession>A0ABR0M8E8</accession>
<feature type="region of interest" description="Disordered" evidence="1">
    <location>
        <begin position="1"/>
        <end position="41"/>
    </location>
</feature>